<keyword evidence="3 7" id="KW-0805">Transcription regulation</keyword>
<evidence type="ECO:0000256" key="8">
    <source>
        <dbReference type="SAM" id="MobiDB-lite"/>
    </source>
</evidence>
<dbReference type="Pfam" id="PF10744">
    <property type="entry name" value="Med1"/>
    <property type="match status" value="1"/>
</dbReference>
<keyword evidence="11" id="KW-1185">Reference proteome</keyword>
<dbReference type="PANTHER" id="PTHR35041">
    <property type="entry name" value="MEDIATOR OF RNA POLYMERASE II TRANSCRIPTION SUBUNIT 1"/>
    <property type="match status" value="1"/>
</dbReference>
<comment type="function">
    <text evidence="7">Component of the Mediator complex, a coactivator involved in the regulated transcription of nearly all RNA polymerase II-dependent genes. Mediator functions as a bridge to convey information from gene-specific regulatory proteins to the basal RNA polymerase II transcription machinery. Mediator is recruited to promoters by direct interactions with regulatory proteins and serves as a scaffold for the assembly of a functional preinitiation complex with RNA polymerase II and the general transcription factors.</text>
</comment>
<evidence type="ECO:0000256" key="5">
    <source>
        <dbReference type="ARBA" id="ARBA00023163"/>
    </source>
</evidence>
<evidence type="ECO:0000313" key="10">
    <source>
        <dbReference type="EMBL" id="KAH6652797.1"/>
    </source>
</evidence>
<comment type="caution">
    <text evidence="10">The sequence shown here is derived from an EMBL/GenBank/DDBJ whole genome shotgun (WGS) entry which is preliminary data.</text>
</comment>
<dbReference type="PANTHER" id="PTHR35041:SF4">
    <property type="entry name" value="MEDIATOR OF RNA POLYMERASE II TRANSCRIPTION SUBUNIT 1"/>
    <property type="match status" value="1"/>
</dbReference>
<dbReference type="GO" id="GO:0003712">
    <property type="term" value="F:transcription coregulator activity"/>
    <property type="evidence" value="ECO:0007669"/>
    <property type="project" value="InterPro"/>
</dbReference>
<evidence type="ECO:0000313" key="11">
    <source>
        <dbReference type="Proteomes" id="UP000758603"/>
    </source>
</evidence>
<feature type="compositionally biased region" description="Polar residues" evidence="8">
    <location>
        <begin position="30"/>
        <end position="63"/>
    </location>
</feature>
<keyword evidence="6 7" id="KW-0539">Nucleus</keyword>
<dbReference type="EMBL" id="JAGPXC010000005">
    <property type="protein sequence ID" value="KAH6652797.1"/>
    <property type="molecule type" value="Genomic_DNA"/>
</dbReference>
<feature type="domain" description="Mediator complex subunit Med1" evidence="9">
    <location>
        <begin position="126"/>
        <end position="542"/>
    </location>
</feature>
<dbReference type="OrthoDB" id="5310959at2759"/>
<feature type="region of interest" description="Disordered" evidence="8">
    <location>
        <begin position="1"/>
        <end position="66"/>
    </location>
</feature>
<evidence type="ECO:0000256" key="1">
    <source>
        <dbReference type="ARBA" id="ARBA00004123"/>
    </source>
</evidence>
<comment type="subcellular location">
    <subcellularLocation>
        <location evidence="1 7">Nucleus</location>
    </subcellularLocation>
</comment>
<name>A0A9P8UIG8_9PEZI</name>
<evidence type="ECO:0000256" key="7">
    <source>
        <dbReference type="RuleBase" id="RU364059"/>
    </source>
</evidence>
<evidence type="ECO:0000259" key="9">
    <source>
        <dbReference type="Pfam" id="PF10744"/>
    </source>
</evidence>
<gene>
    <name evidence="10" type="ORF">BKA67DRAFT_301524</name>
</gene>
<keyword evidence="4 7" id="KW-0010">Activator</keyword>
<evidence type="ECO:0000256" key="4">
    <source>
        <dbReference type="ARBA" id="ARBA00023159"/>
    </source>
</evidence>
<dbReference type="GeneID" id="70124972"/>
<dbReference type="InterPro" id="IPR019680">
    <property type="entry name" value="Mediator_Med1"/>
</dbReference>
<organism evidence="10 11">
    <name type="scientific">Truncatella angustata</name>
    <dbReference type="NCBI Taxonomy" id="152316"/>
    <lineage>
        <taxon>Eukaryota</taxon>
        <taxon>Fungi</taxon>
        <taxon>Dikarya</taxon>
        <taxon>Ascomycota</taxon>
        <taxon>Pezizomycotina</taxon>
        <taxon>Sordariomycetes</taxon>
        <taxon>Xylariomycetidae</taxon>
        <taxon>Amphisphaeriales</taxon>
        <taxon>Sporocadaceae</taxon>
        <taxon>Truncatella</taxon>
    </lineage>
</organism>
<dbReference type="AlphaFoldDB" id="A0A9P8UIG8"/>
<keyword evidence="5 7" id="KW-0804">Transcription</keyword>
<protein>
    <recommendedName>
        <fullName evidence="7">Mediator of RNA polymerase II transcription subunit 1</fullName>
    </recommendedName>
    <alternativeName>
        <fullName evidence="7">Mediator complex subunit 1</fullName>
    </alternativeName>
</protein>
<sequence length="686" mass="74973">MATPMRHGPSQQGRTPSQVPGAAPTPPVSTPFSNSQTQAAFSPAQGSKTSPQAFRKSPANSHTLKGLSDGAGPVNFDSPSAAAALGALGIHDLGLDNLSMGTMGMGMGMGMGRPDDDDRKRRMDIIIAMIKAAGKGRVSNEGLERLAQTNGLECMWEDNIAGGPKSKNLFIAGSGLAIEITITNHHVENVQVTYPECADTTREHVGKAADILLRDLKLEPGEWALTKTLEKFTPNLERISILDKLSVLPTLNCYDAIDGIYQSLLKLHDWDVAKLKEDPKMQGRSEDYIKLAALYRRHGCPQMHARDRIGLSLDYWKEAKRLPGTTIESDEKEGVKTWGILIECAAKNNNMVFLPIRVSKSWIAEEIEKTATAEEQLMQPVAGPILNWLEPENTLLPSGAGSKPEGGISSDPRLPEVVFMATFDPPLIVSSGVAAQIYNTAGIQAPHGSSVTFDALIFPVVAGTPYDPTESRIVTHEQPVMLSETARSTRKLRIHQNTLNTDRAVYGEVLTKVPFHHPRQLVEMLPVLRQYAFLQSLLANSFEKNEHPEHKPAGAVDNRTSTANDDFAAFMGGADKSMTVNSSAGDESFPVNIAMTAHPVPNLRISFPFKGKTANITLEIQLGGRVHIISDNIFEADVEGIQEGADPHSWHGPGKRYNAEQWADQLEIVEHIGKWIERIKYKFNDQ</sequence>
<feature type="compositionally biased region" description="Polar residues" evidence="8">
    <location>
        <begin position="9"/>
        <end position="18"/>
    </location>
</feature>
<evidence type="ECO:0000256" key="3">
    <source>
        <dbReference type="ARBA" id="ARBA00023015"/>
    </source>
</evidence>
<dbReference type="GO" id="GO:0016592">
    <property type="term" value="C:mediator complex"/>
    <property type="evidence" value="ECO:0007669"/>
    <property type="project" value="InterPro"/>
</dbReference>
<comment type="similarity">
    <text evidence="2 7">Belongs to the Mediator complex subunit 1 family.</text>
</comment>
<dbReference type="RefSeq" id="XP_045957074.1">
    <property type="nucleotide sequence ID" value="XM_046096079.1"/>
</dbReference>
<reference evidence="10" key="1">
    <citation type="journal article" date="2021" name="Nat. Commun.">
        <title>Genetic determinants of endophytism in the Arabidopsis root mycobiome.</title>
        <authorList>
            <person name="Mesny F."/>
            <person name="Miyauchi S."/>
            <person name="Thiergart T."/>
            <person name="Pickel B."/>
            <person name="Atanasova L."/>
            <person name="Karlsson M."/>
            <person name="Huettel B."/>
            <person name="Barry K.W."/>
            <person name="Haridas S."/>
            <person name="Chen C."/>
            <person name="Bauer D."/>
            <person name="Andreopoulos W."/>
            <person name="Pangilinan J."/>
            <person name="LaButti K."/>
            <person name="Riley R."/>
            <person name="Lipzen A."/>
            <person name="Clum A."/>
            <person name="Drula E."/>
            <person name="Henrissat B."/>
            <person name="Kohler A."/>
            <person name="Grigoriev I.V."/>
            <person name="Martin F.M."/>
            <person name="Hacquard S."/>
        </authorList>
    </citation>
    <scope>NUCLEOTIDE SEQUENCE</scope>
    <source>
        <strain evidence="10">MPI-SDFR-AT-0073</strain>
    </source>
</reference>
<evidence type="ECO:0000256" key="6">
    <source>
        <dbReference type="ARBA" id="ARBA00023242"/>
    </source>
</evidence>
<evidence type="ECO:0000256" key="2">
    <source>
        <dbReference type="ARBA" id="ARBA00006210"/>
    </source>
</evidence>
<dbReference type="GO" id="GO:0045944">
    <property type="term" value="P:positive regulation of transcription by RNA polymerase II"/>
    <property type="evidence" value="ECO:0007669"/>
    <property type="project" value="UniProtKB-ARBA"/>
</dbReference>
<accession>A0A9P8UIG8</accession>
<dbReference type="Proteomes" id="UP000758603">
    <property type="component" value="Unassembled WGS sequence"/>
</dbReference>
<proteinExistence type="inferred from homology"/>